<feature type="transmembrane region" description="Helical" evidence="1">
    <location>
        <begin position="58"/>
        <end position="78"/>
    </location>
</feature>
<sequence length="128" mass="14689">MYYPQQHQRPPSPEPQRFSRYENRLWSEAAGRKEFEIGGKVMNVDSGYYRSSQGVLKILEIVLSFLAILLVSSSYGVFGERSLALSVSFAAFFSAFMILVAKILTLHLHCSHMAWFLTKDILVFRIHL</sequence>
<dbReference type="AlphaFoldDB" id="A0A4U5PBB9"/>
<comment type="caution">
    <text evidence="2">The sequence shown here is derived from an EMBL/GenBank/DDBJ whole genome shotgun (WGS) entry which is preliminary data.</text>
</comment>
<evidence type="ECO:0000256" key="1">
    <source>
        <dbReference type="SAM" id="Phobius"/>
    </source>
</evidence>
<reference evidence="2 3" key="2">
    <citation type="journal article" date="2019" name="G3 (Bethesda)">
        <title>Hybrid Assembly of the Genome of the Entomopathogenic Nematode Steinernema carpocapsae Identifies the X-Chromosome.</title>
        <authorList>
            <person name="Serra L."/>
            <person name="Macchietto M."/>
            <person name="Macias-Munoz A."/>
            <person name="McGill C.J."/>
            <person name="Rodriguez I.M."/>
            <person name="Rodriguez B."/>
            <person name="Murad R."/>
            <person name="Mortazavi A."/>
        </authorList>
    </citation>
    <scope>NUCLEOTIDE SEQUENCE [LARGE SCALE GENOMIC DNA]</scope>
    <source>
        <strain evidence="2 3">ALL</strain>
    </source>
</reference>
<evidence type="ECO:0000313" key="2">
    <source>
        <dbReference type="EMBL" id="TKR93657.1"/>
    </source>
</evidence>
<name>A0A4U5PBB9_STECR</name>
<evidence type="ECO:0000313" key="3">
    <source>
        <dbReference type="Proteomes" id="UP000298663"/>
    </source>
</evidence>
<dbReference type="Proteomes" id="UP000298663">
    <property type="component" value="Unassembled WGS sequence"/>
</dbReference>
<feature type="transmembrane region" description="Helical" evidence="1">
    <location>
        <begin position="84"/>
        <end position="104"/>
    </location>
</feature>
<dbReference type="OrthoDB" id="5777698at2759"/>
<gene>
    <name evidence="2" type="ORF">L596_008070</name>
</gene>
<dbReference type="EMBL" id="AZBU02000002">
    <property type="protein sequence ID" value="TKR93657.1"/>
    <property type="molecule type" value="Genomic_DNA"/>
</dbReference>
<keyword evidence="3" id="KW-1185">Reference proteome</keyword>
<organism evidence="2 3">
    <name type="scientific">Steinernema carpocapsae</name>
    <name type="common">Entomopathogenic nematode</name>
    <dbReference type="NCBI Taxonomy" id="34508"/>
    <lineage>
        <taxon>Eukaryota</taxon>
        <taxon>Metazoa</taxon>
        <taxon>Ecdysozoa</taxon>
        <taxon>Nematoda</taxon>
        <taxon>Chromadorea</taxon>
        <taxon>Rhabditida</taxon>
        <taxon>Tylenchina</taxon>
        <taxon>Panagrolaimomorpha</taxon>
        <taxon>Strongyloidoidea</taxon>
        <taxon>Steinernematidae</taxon>
        <taxon>Steinernema</taxon>
    </lineage>
</organism>
<keyword evidence="1" id="KW-1133">Transmembrane helix</keyword>
<proteinExistence type="predicted"/>
<protein>
    <recommendedName>
        <fullName evidence="4">MARVEL domain-containing protein</fullName>
    </recommendedName>
</protein>
<keyword evidence="1" id="KW-0472">Membrane</keyword>
<evidence type="ECO:0008006" key="4">
    <source>
        <dbReference type="Google" id="ProtNLM"/>
    </source>
</evidence>
<accession>A0A4U5PBB9</accession>
<keyword evidence="1" id="KW-0812">Transmembrane</keyword>
<reference evidence="2 3" key="1">
    <citation type="journal article" date="2015" name="Genome Biol.">
        <title>Comparative genomics of Steinernema reveals deeply conserved gene regulatory networks.</title>
        <authorList>
            <person name="Dillman A.R."/>
            <person name="Macchietto M."/>
            <person name="Porter C.F."/>
            <person name="Rogers A."/>
            <person name="Williams B."/>
            <person name="Antoshechkin I."/>
            <person name="Lee M.M."/>
            <person name="Goodwin Z."/>
            <person name="Lu X."/>
            <person name="Lewis E.E."/>
            <person name="Goodrich-Blair H."/>
            <person name="Stock S.P."/>
            <person name="Adams B.J."/>
            <person name="Sternberg P.W."/>
            <person name="Mortazavi A."/>
        </authorList>
    </citation>
    <scope>NUCLEOTIDE SEQUENCE [LARGE SCALE GENOMIC DNA]</scope>
    <source>
        <strain evidence="2 3">ALL</strain>
    </source>
</reference>